<accession>A0A8J3VKQ4</accession>
<feature type="domain" description="DUF8185" evidence="1">
    <location>
        <begin position="71"/>
        <end position="175"/>
    </location>
</feature>
<dbReference type="InterPro" id="IPR058498">
    <property type="entry name" value="DUF8185"/>
</dbReference>
<sequence>MAQDVDLAQFARRLLRFDAGALIRLRGDRAWGLLPWSVLVSVSLPTPVQGDRVFAAKDGTPRDAQWVVALPPAAASTVEVVPLSSVLGAAQAAAKTLRELAGRAGERAIRDALLDHEVITGVSDVDGTSFTVTQRLVQAMVRMGFAQADPIEIRVTGPWTALASPLGQAWHRQQSQLTVRPIVNHLHGR</sequence>
<comment type="caution">
    <text evidence="2">The sequence shown here is derived from an EMBL/GenBank/DDBJ whole genome shotgun (WGS) entry which is preliminary data.</text>
</comment>
<dbReference type="RefSeq" id="WP_203913030.1">
    <property type="nucleotide sequence ID" value="NZ_BONY01000065.1"/>
</dbReference>
<protein>
    <recommendedName>
        <fullName evidence="1">DUF8185 domain-containing protein</fullName>
    </recommendedName>
</protein>
<dbReference type="Pfam" id="PF26572">
    <property type="entry name" value="DUF8185"/>
    <property type="match status" value="1"/>
</dbReference>
<dbReference type="Proteomes" id="UP000612899">
    <property type="component" value="Unassembled WGS sequence"/>
</dbReference>
<name>A0A8J3VKQ4_9ACTN</name>
<evidence type="ECO:0000259" key="1">
    <source>
        <dbReference type="Pfam" id="PF26572"/>
    </source>
</evidence>
<keyword evidence="3" id="KW-1185">Reference proteome</keyword>
<evidence type="ECO:0000313" key="2">
    <source>
        <dbReference type="EMBL" id="GIH09298.1"/>
    </source>
</evidence>
<dbReference type="EMBL" id="BONY01000065">
    <property type="protein sequence ID" value="GIH09298.1"/>
    <property type="molecule type" value="Genomic_DNA"/>
</dbReference>
<reference evidence="2" key="1">
    <citation type="submission" date="2021-01" db="EMBL/GenBank/DDBJ databases">
        <title>Whole genome shotgun sequence of Rhizocola hellebori NBRC 109834.</title>
        <authorList>
            <person name="Komaki H."/>
            <person name="Tamura T."/>
        </authorList>
    </citation>
    <scope>NUCLEOTIDE SEQUENCE</scope>
    <source>
        <strain evidence="2">NBRC 109834</strain>
    </source>
</reference>
<organism evidence="2 3">
    <name type="scientific">Rhizocola hellebori</name>
    <dbReference type="NCBI Taxonomy" id="1392758"/>
    <lineage>
        <taxon>Bacteria</taxon>
        <taxon>Bacillati</taxon>
        <taxon>Actinomycetota</taxon>
        <taxon>Actinomycetes</taxon>
        <taxon>Micromonosporales</taxon>
        <taxon>Micromonosporaceae</taxon>
        <taxon>Rhizocola</taxon>
    </lineage>
</organism>
<proteinExistence type="predicted"/>
<gene>
    <name evidence="2" type="ORF">Rhe02_73650</name>
</gene>
<dbReference type="AlphaFoldDB" id="A0A8J3VKQ4"/>
<evidence type="ECO:0000313" key="3">
    <source>
        <dbReference type="Proteomes" id="UP000612899"/>
    </source>
</evidence>